<dbReference type="EMBL" id="SMKX01000007">
    <property type="protein sequence ID" value="TDD62305.1"/>
    <property type="molecule type" value="Genomic_DNA"/>
</dbReference>
<dbReference type="OrthoDB" id="3653459at2"/>
<accession>A0A4R4ZTY1</accession>
<dbReference type="AlphaFoldDB" id="A0A4R4ZTY1"/>
<evidence type="ECO:0000313" key="1">
    <source>
        <dbReference type="EMBL" id="TDD62305.1"/>
    </source>
</evidence>
<sequence length="461" mass="51804">MTPTEVDAALEGLRAACLGADDEARAKGLVWLAQLSPVEVLLLSERGRRMYWWWYSEAWGGTPFWSDALGRGDLLTECVASLHANGYVREHAVRLLADREGGVGARCLALRAVDHVSQVREPALKALVERPDVVALGVLLRLRNRFHGPAALTSYGERFEARELLASPDLVVRRFAYDGVLAEMASGEIGEQLEVETDQWSRRRLVERWMAVDPVVAKERLLGSRYVEGRLMVLYDGSDELFERDELEERMLDRSSRVRAAACWRYRRAGHEPAPYYRAAWEEDGAAEALAGLHETGQRFGAAEAQEALASSDSRLRLAALQMWPPERPSKQLLLTLLADPSGAVVRYAARLLATTPGIRYDDVSAAAASEHANQRRAAWRLRRELGGWNRVRADLEVRQDADEELMNAGRQDLHSWLMHHAATTYQPLGTADREAIRAHLDRADLPRDVEDRLRFLTGTR</sequence>
<evidence type="ECO:0008006" key="3">
    <source>
        <dbReference type="Google" id="ProtNLM"/>
    </source>
</evidence>
<keyword evidence="2" id="KW-1185">Reference proteome</keyword>
<comment type="caution">
    <text evidence="1">The sequence shown here is derived from an EMBL/GenBank/DDBJ whole genome shotgun (WGS) entry which is preliminary data.</text>
</comment>
<reference evidence="1 2" key="1">
    <citation type="submission" date="2019-03" db="EMBL/GenBank/DDBJ databases">
        <title>Draft genome sequences of novel Actinobacteria.</title>
        <authorList>
            <person name="Sahin N."/>
            <person name="Ay H."/>
            <person name="Saygin H."/>
        </authorList>
    </citation>
    <scope>NUCLEOTIDE SEQUENCE [LARGE SCALE GENOMIC DNA]</scope>
    <source>
        <strain evidence="1 2">JCM 13523</strain>
    </source>
</reference>
<dbReference type="Proteomes" id="UP000295124">
    <property type="component" value="Unassembled WGS sequence"/>
</dbReference>
<dbReference type="RefSeq" id="WP_132165414.1">
    <property type="nucleotide sequence ID" value="NZ_SMKX01000007.1"/>
</dbReference>
<gene>
    <name evidence="1" type="ORF">E1263_03865</name>
</gene>
<proteinExistence type="predicted"/>
<organism evidence="1 2">
    <name type="scientific">Kribbella antibiotica</name>
    <dbReference type="NCBI Taxonomy" id="190195"/>
    <lineage>
        <taxon>Bacteria</taxon>
        <taxon>Bacillati</taxon>
        <taxon>Actinomycetota</taxon>
        <taxon>Actinomycetes</taxon>
        <taxon>Propionibacteriales</taxon>
        <taxon>Kribbellaceae</taxon>
        <taxon>Kribbella</taxon>
    </lineage>
</organism>
<protein>
    <recommendedName>
        <fullName evidence="3">HEAT repeat domain-containing protein</fullName>
    </recommendedName>
</protein>
<evidence type="ECO:0000313" key="2">
    <source>
        <dbReference type="Proteomes" id="UP000295124"/>
    </source>
</evidence>
<name>A0A4R4ZTY1_9ACTN</name>